<keyword evidence="2" id="KW-0963">Cytoplasm</keyword>
<evidence type="ECO:0000256" key="2">
    <source>
        <dbReference type="PIRNR" id="PIRNR006276"/>
    </source>
</evidence>
<dbReference type="PIRSF" id="PIRSF006276">
    <property type="entry name" value="UspA"/>
    <property type="match status" value="1"/>
</dbReference>
<dbReference type="HOGENOM" id="CLU_049301_11_2_7"/>
<evidence type="ECO:0000256" key="1">
    <source>
        <dbReference type="ARBA" id="ARBA00008791"/>
    </source>
</evidence>
<dbReference type="CDD" id="cd00293">
    <property type="entry name" value="USP-like"/>
    <property type="match status" value="1"/>
</dbReference>
<protein>
    <recommendedName>
        <fullName evidence="2">Universal stress protein</fullName>
    </recommendedName>
</protein>
<evidence type="ECO:0000313" key="5">
    <source>
        <dbReference type="Proteomes" id="UP000016587"/>
    </source>
</evidence>
<name>T2G8Q1_MEGG1</name>
<dbReference type="InterPro" id="IPR006015">
    <property type="entry name" value="Universal_stress_UspA"/>
</dbReference>
<dbReference type="KEGG" id="dgg:DGI_0359"/>
<keyword evidence="5" id="KW-1185">Reference proteome</keyword>
<organism evidence="4 5">
    <name type="scientific">Megalodesulfovibrio gigas (strain ATCC 19364 / DSM 1382 / NCIMB 9332 / VKM B-1759)</name>
    <name type="common">Desulfovibrio gigas</name>
    <dbReference type="NCBI Taxonomy" id="1121448"/>
    <lineage>
        <taxon>Bacteria</taxon>
        <taxon>Pseudomonadati</taxon>
        <taxon>Thermodesulfobacteriota</taxon>
        <taxon>Desulfovibrionia</taxon>
        <taxon>Desulfovibrionales</taxon>
        <taxon>Desulfovibrionaceae</taxon>
        <taxon>Megalodesulfovibrio</taxon>
    </lineage>
</organism>
<sequence>MARFGTILCPVDFSPATPRVVAYAKDLATALQARLVLLHVSRPMLRFTAVEVGMENIARFANAVHEGAVKNMHALKAELLPETDAILRVETGYPAEVILAVAKEAKVDLIVMGTHGYAGLKRMVFGSVAEKIAKNSPVPVLTVRPYDETAQHP</sequence>
<evidence type="ECO:0000259" key="3">
    <source>
        <dbReference type="Pfam" id="PF00582"/>
    </source>
</evidence>
<evidence type="ECO:0000313" key="4">
    <source>
        <dbReference type="EMBL" id="AGW12282.1"/>
    </source>
</evidence>
<comment type="similarity">
    <text evidence="1 2">Belongs to the universal stress protein A family.</text>
</comment>
<comment type="subcellular location">
    <subcellularLocation>
        <location evidence="2">Cytoplasm</location>
    </subcellularLocation>
</comment>
<dbReference type="SUPFAM" id="SSF52402">
    <property type="entry name" value="Adenine nucleotide alpha hydrolases-like"/>
    <property type="match status" value="1"/>
</dbReference>
<dbReference type="PATRIC" id="fig|1121448.10.peg.362"/>
<dbReference type="RefSeq" id="WP_021758901.1">
    <property type="nucleotide sequence ID" value="NC_022444.1"/>
</dbReference>
<dbReference type="AlphaFoldDB" id="T2G8Q1"/>
<dbReference type="GO" id="GO:0005737">
    <property type="term" value="C:cytoplasm"/>
    <property type="evidence" value="ECO:0007669"/>
    <property type="project" value="UniProtKB-SubCell"/>
</dbReference>
<dbReference type="EMBL" id="CP006585">
    <property type="protein sequence ID" value="AGW12282.1"/>
    <property type="molecule type" value="Genomic_DNA"/>
</dbReference>
<dbReference type="Pfam" id="PF00582">
    <property type="entry name" value="Usp"/>
    <property type="match status" value="1"/>
</dbReference>
<dbReference type="PRINTS" id="PR01438">
    <property type="entry name" value="UNVRSLSTRESS"/>
</dbReference>
<reference evidence="5" key="2">
    <citation type="submission" date="2013-07" db="EMBL/GenBank/DDBJ databases">
        <authorList>
            <person name="Morais-Silva F.O."/>
            <person name="Rezende A.M."/>
            <person name="Pimentel C."/>
            <person name="Resende D.M."/>
            <person name="Santos C.I."/>
            <person name="Clemente C."/>
            <person name="de Oliveira L.M."/>
            <person name="da Silva S.M."/>
            <person name="Costa D.A."/>
            <person name="Varela-Raposo A."/>
            <person name="Horacio E.C.A."/>
            <person name="Matos M."/>
            <person name="Flores O."/>
            <person name="Ruiz J.C."/>
            <person name="Rodrigues-Pousada C."/>
        </authorList>
    </citation>
    <scope>NUCLEOTIDE SEQUENCE [LARGE SCALE GENOMIC DNA]</scope>
    <source>
        <strain evidence="5">ATCC 19364 / DSM 1382 / NCIMB 9332 / VKM B-1759</strain>
    </source>
</reference>
<dbReference type="eggNOG" id="COG0589">
    <property type="taxonomic scope" value="Bacteria"/>
</dbReference>
<dbReference type="STRING" id="1121448.DGI_0359"/>
<dbReference type="OrthoDB" id="9788959at2"/>
<dbReference type="InterPro" id="IPR014729">
    <property type="entry name" value="Rossmann-like_a/b/a_fold"/>
</dbReference>
<accession>T2G8Q1</accession>
<dbReference type="Gene3D" id="3.40.50.620">
    <property type="entry name" value="HUPs"/>
    <property type="match status" value="1"/>
</dbReference>
<dbReference type="InterPro" id="IPR006016">
    <property type="entry name" value="UspA"/>
</dbReference>
<dbReference type="PANTHER" id="PTHR46268:SF6">
    <property type="entry name" value="UNIVERSAL STRESS PROTEIN UP12"/>
    <property type="match status" value="1"/>
</dbReference>
<dbReference type="Proteomes" id="UP000016587">
    <property type="component" value="Chromosome"/>
</dbReference>
<reference evidence="4 5" key="1">
    <citation type="journal article" date="2013" name="J. Bacteriol.">
        <title>Roles of HynAB and Ech, the only two hydrogenases found in the model sulfate reducer Desulfovibrio gigas.</title>
        <authorList>
            <person name="Morais-Silva F.O."/>
            <person name="Santos C.I."/>
            <person name="Rodrigues R."/>
            <person name="Pereira I.A."/>
            <person name="Rodrigues-Pousada C."/>
        </authorList>
    </citation>
    <scope>NUCLEOTIDE SEQUENCE [LARGE SCALE GENOMIC DNA]</scope>
    <source>
        <strain evidence="5">ATCC 19364 / DSM 1382 / NCIMB 9332 / VKM B-1759</strain>
    </source>
</reference>
<dbReference type="PANTHER" id="PTHR46268">
    <property type="entry name" value="STRESS RESPONSE PROTEIN NHAX"/>
    <property type="match status" value="1"/>
</dbReference>
<proteinExistence type="inferred from homology"/>
<feature type="domain" description="UspA" evidence="3">
    <location>
        <begin position="4"/>
        <end position="144"/>
    </location>
</feature>
<gene>
    <name evidence="4" type="ORF">DGI_0359</name>
</gene>